<evidence type="ECO:0000313" key="3">
    <source>
        <dbReference type="Proteomes" id="UP000018144"/>
    </source>
</evidence>
<gene>
    <name evidence="2" type="ORF">PCON_12581</name>
</gene>
<name>U4LJH5_PYROM</name>
<dbReference type="Proteomes" id="UP000018144">
    <property type="component" value="Unassembled WGS sequence"/>
</dbReference>
<dbReference type="EMBL" id="HF935745">
    <property type="protein sequence ID" value="CCX32239.1"/>
    <property type="molecule type" value="Genomic_DNA"/>
</dbReference>
<dbReference type="AlphaFoldDB" id="U4LJH5"/>
<proteinExistence type="predicted"/>
<reference evidence="2 3" key="1">
    <citation type="journal article" date="2013" name="PLoS Genet.">
        <title>The genome and development-dependent transcriptomes of Pyronema confluens: a window into fungal evolution.</title>
        <authorList>
            <person name="Traeger S."/>
            <person name="Altegoer F."/>
            <person name="Freitag M."/>
            <person name="Gabaldon T."/>
            <person name="Kempken F."/>
            <person name="Kumar A."/>
            <person name="Marcet-Houben M."/>
            <person name="Poggeler S."/>
            <person name="Stajich J.E."/>
            <person name="Nowrousian M."/>
        </authorList>
    </citation>
    <scope>NUCLEOTIDE SEQUENCE [LARGE SCALE GENOMIC DNA]</scope>
    <source>
        <strain evidence="3">CBS 100304</strain>
        <tissue evidence="2">Vegetative mycelium</tissue>
    </source>
</reference>
<accession>U4LJH5</accession>
<evidence type="ECO:0000313" key="2">
    <source>
        <dbReference type="EMBL" id="CCX32239.1"/>
    </source>
</evidence>
<sequence length="48" mass="5542">MQKAKFKPSPGSLTEQRRRGSEDWTPAACMIWKLRQGFSEWSAHFIGC</sequence>
<evidence type="ECO:0000256" key="1">
    <source>
        <dbReference type="SAM" id="MobiDB-lite"/>
    </source>
</evidence>
<feature type="region of interest" description="Disordered" evidence="1">
    <location>
        <begin position="1"/>
        <end position="22"/>
    </location>
</feature>
<protein>
    <submittedName>
        <fullName evidence="2">Uncharacterized protein</fullName>
    </submittedName>
</protein>
<organism evidence="2 3">
    <name type="scientific">Pyronema omphalodes (strain CBS 100304)</name>
    <name type="common">Pyronema confluens</name>
    <dbReference type="NCBI Taxonomy" id="1076935"/>
    <lineage>
        <taxon>Eukaryota</taxon>
        <taxon>Fungi</taxon>
        <taxon>Dikarya</taxon>
        <taxon>Ascomycota</taxon>
        <taxon>Pezizomycotina</taxon>
        <taxon>Pezizomycetes</taxon>
        <taxon>Pezizales</taxon>
        <taxon>Pyronemataceae</taxon>
        <taxon>Pyronema</taxon>
    </lineage>
</organism>
<keyword evidence="3" id="KW-1185">Reference proteome</keyword>